<comment type="caution">
    <text evidence="1">The sequence shown here is derived from an EMBL/GenBank/DDBJ whole genome shotgun (WGS) entry which is preliminary data.</text>
</comment>
<dbReference type="AlphaFoldDB" id="A0AAW6VRA6"/>
<accession>A0AAW6VRA6</accession>
<proteinExistence type="predicted"/>
<name>A0AAW6VRA6_9BACT</name>
<dbReference type="RefSeq" id="WP_284074957.1">
    <property type="nucleotide sequence ID" value="NZ_JAQTJH010000012.1"/>
</dbReference>
<protein>
    <submittedName>
        <fullName evidence="1">Uncharacterized protein</fullName>
    </submittedName>
</protein>
<organism evidence="1 2">
    <name type="scientific">Aliarcobacter butzleri</name>
    <dbReference type="NCBI Taxonomy" id="28197"/>
    <lineage>
        <taxon>Bacteria</taxon>
        <taxon>Pseudomonadati</taxon>
        <taxon>Campylobacterota</taxon>
        <taxon>Epsilonproteobacteria</taxon>
        <taxon>Campylobacterales</taxon>
        <taxon>Arcobacteraceae</taxon>
        <taxon>Aliarcobacter</taxon>
    </lineage>
</organism>
<dbReference type="Proteomes" id="UP001237843">
    <property type="component" value="Unassembled WGS sequence"/>
</dbReference>
<evidence type="ECO:0000313" key="1">
    <source>
        <dbReference type="EMBL" id="MDK2062791.1"/>
    </source>
</evidence>
<evidence type="ECO:0000313" key="2">
    <source>
        <dbReference type="Proteomes" id="UP001237843"/>
    </source>
</evidence>
<dbReference type="EMBL" id="JAQTJH010000012">
    <property type="protein sequence ID" value="MDK2062791.1"/>
    <property type="molecule type" value="Genomic_DNA"/>
</dbReference>
<reference evidence="1" key="2">
    <citation type="submission" date="2023-02" db="EMBL/GenBank/DDBJ databases">
        <authorList>
            <person name="Concha-Toloza M."/>
            <person name="Lopez-Cantillo M."/>
            <person name="Molina-Mora J."/>
            <person name="Collado L."/>
        </authorList>
    </citation>
    <scope>NUCLEOTIDE SEQUENCE</scope>
    <source>
        <strain evidence="1">FR1p273A</strain>
    </source>
</reference>
<gene>
    <name evidence="1" type="ORF">PT520_09705</name>
</gene>
<reference evidence="1" key="1">
    <citation type="journal article" date="2023" name="Antibiotics">
        <title>Genomic Characterization of Antibiotic-Resistant Campylobacterales Isolated from Chilean Poultry Meat.</title>
        <authorList>
            <person name="Concha-Toloza M."/>
            <person name="Lopez-Cantillo M."/>
            <person name="Molina-Mora J.A."/>
            <person name="Collado L."/>
        </authorList>
    </citation>
    <scope>NUCLEOTIDE SEQUENCE</scope>
    <source>
        <strain evidence="1">FR1p273A</strain>
    </source>
</reference>
<sequence length="485" mass="55600">MAAFNTKTPMMDWSSFMRRDFSKENGMGALANAFNVVADTADGYGETADKKILSSLVNETDPTKIDNNTFYSKDNALKAKSIVEQNKNLAFQDEQRKRADELNARSDAEYAINQFNKEAMGDAINMDKASFDAKYGNAGGLDWAMMQDVFNKKEDRQFAKEDREQKNKLTNLQIQNTQNSINNQIEERNYTKEQRDKNTQNEVNLNNLIGKYNSWDEFKNSEDWNKPEYNYTVKKTFYDSFGKNGKETSITDQIKLEEISNNKKDLARVQEEYKKAYGVDMPISEQSKFVYKGELPEKLKPVDKKPLPAKEAAEFHALTKYEQVLNELEKSYHPSYVGGLDSSLNSISPNFILTDGHRKFNNLMNDVLLGKTSALTGTLSDRDMALLQSSGLSETLGEKDFLEKLKQTKNQVRQMKEKNYEVLNSQYQMPKNFMESTDNKTENTQPKIISVRNNQATNTEVIKELKNPTTGEIKKWSNIRGFIDE</sequence>